<evidence type="ECO:0000259" key="3">
    <source>
        <dbReference type="Pfam" id="PF17761"/>
    </source>
</evidence>
<reference evidence="4 5" key="1">
    <citation type="submission" date="2015-01" db="EMBL/GenBank/DDBJ databases">
        <title>Enhanced salinomycin production by adjusting the supply of polyketide extender units in Streptomyce albus DSM 41398.</title>
        <authorList>
            <person name="Lu C."/>
        </authorList>
    </citation>
    <scope>NUCLEOTIDE SEQUENCE [LARGE SCALE GENOMIC DNA]</scope>
    <source>
        <strain evidence="5">ATCC 21838 / DSM 41398 / FERM P-419 / JCM 4703 / NBRC 107858</strain>
    </source>
</reference>
<keyword evidence="5" id="KW-1185">Reference proteome</keyword>
<dbReference type="InterPro" id="IPR011856">
    <property type="entry name" value="tRNA_endonuc-like_dom_sf"/>
</dbReference>
<gene>
    <name evidence="4" type="ORF">SLNWT_4053</name>
</gene>
<dbReference type="InterPro" id="IPR009362">
    <property type="entry name" value="YhcG_C"/>
</dbReference>
<dbReference type="PANTHER" id="PTHR30547">
    <property type="entry name" value="UNCHARACTERIZED PROTEIN YHCG-RELATED"/>
    <property type="match status" value="1"/>
</dbReference>
<dbReference type="AlphaFoldDB" id="A0A0B5ES17"/>
<feature type="region of interest" description="Disordered" evidence="1">
    <location>
        <begin position="1"/>
        <end position="34"/>
    </location>
</feature>
<evidence type="ECO:0000259" key="2">
    <source>
        <dbReference type="Pfam" id="PF06250"/>
    </source>
</evidence>
<evidence type="ECO:0000256" key="1">
    <source>
        <dbReference type="SAM" id="MobiDB-lite"/>
    </source>
</evidence>
<feature type="domain" description="YhcG N-terminal" evidence="3">
    <location>
        <begin position="44"/>
        <end position="178"/>
    </location>
</feature>
<dbReference type="InterPro" id="IPR053148">
    <property type="entry name" value="PD-DEXK-like_domain"/>
</dbReference>
<evidence type="ECO:0000313" key="4">
    <source>
        <dbReference type="EMBL" id="AJE84429.1"/>
    </source>
</evidence>
<dbReference type="InterPro" id="IPR041527">
    <property type="entry name" value="YhcG_N"/>
</dbReference>
<accession>A0A0B5ES17</accession>
<dbReference type="PANTHER" id="PTHR30547:SF0">
    <property type="entry name" value="BLR8175 PROTEIN"/>
    <property type="match status" value="1"/>
</dbReference>
<dbReference type="Proteomes" id="UP000031523">
    <property type="component" value="Chromosome"/>
</dbReference>
<evidence type="ECO:0000313" key="5">
    <source>
        <dbReference type="Proteomes" id="UP000031523"/>
    </source>
</evidence>
<feature type="domain" description="YhcG PDDEXK nuclease" evidence="2">
    <location>
        <begin position="200"/>
        <end position="347"/>
    </location>
</feature>
<feature type="compositionally biased region" description="Basic and acidic residues" evidence="1">
    <location>
        <begin position="375"/>
        <end position="389"/>
    </location>
</feature>
<dbReference type="Gene3D" id="3.40.1350.10">
    <property type="match status" value="1"/>
</dbReference>
<organism evidence="4 5">
    <name type="scientific">Streptomyces albus (strain ATCC 21838 / DSM 41398 / FERM P-419 / JCM 4703 / NBRC 107858)</name>
    <dbReference type="NCBI Taxonomy" id="1081613"/>
    <lineage>
        <taxon>Bacteria</taxon>
        <taxon>Bacillati</taxon>
        <taxon>Actinomycetota</taxon>
        <taxon>Actinomycetes</taxon>
        <taxon>Kitasatosporales</taxon>
        <taxon>Streptomycetaceae</taxon>
        <taxon>Streptomyces</taxon>
    </lineage>
</organism>
<feature type="region of interest" description="Disordered" evidence="1">
    <location>
        <begin position="365"/>
        <end position="395"/>
    </location>
</feature>
<sequence>MTHDLTDETGNLPLPRQSSRARDSAPGAADPAVPSGFHELVDDLKTLVRGAHLRARLKVNTEMIRMYGEIGRTILERQEQGGWGSKVIDRVATELRTEFPDQRGFSARNLHHMQKLARTWPEQILQQPVAELPWGHIIALMQGCKTRPEQDFYAHRASEEGWSRSQLELQIRTRLHERAGGAANNFAATLPAEDAATLSEIVKDPYRFEFTRAVVGGTQERELEDALCERVVQFLTELGAGFGFMGRQYPLRVGRSDYRIDLLFYHARLHRYVVVELKTTKAEPEHLGKLNFYLAVADDLLRDTARDDPAIGLLIAAEQDELVVEYALSRSGSPLAVATWTGVDAEAQQQLPSAEEVARVAQDALRAECGSTRQPEVERGERGGREREGGLGVRG</sequence>
<name>A0A0B5ES17_STRA4</name>
<protein>
    <recommendedName>
        <fullName evidence="6">DUF1016 domain-containing protein</fullName>
    </recommendedName>
</protein>
<dbReference type="EMBL" id="CP010519">
    <property type="protein sequence ID" value="AJE84429.1"/>
    <property type="molecule type" value="Genomic_DNA"/>
</dbReference>
<proteinExistence type="predicted"/>
<dbReference type="Pfam" id="PF17761">
    <property type="entry name" value="DUF1016_N"/>
    <property type="match status" value="1"/>
</dbReference>
<dbReference type="KEGG" id="sals:SLNWT_4053"/>
<evidence type="ECO:0008006" key="6">
    <source>
        <dbReference type="Google" id="ProtNLM"/>
    </source>
</evidence>
<dbReference type="Pfam" id="PF06250">
    <property type="entry name" value="YhcG_C"/>
    <property type="match status" value="1"/>
</dbReference>
<dbReference type="GO" id="GO:0003676">
    <property type="term" value="F:nucleic acid binding"/>
    <property type="evidence" value="ECO:0007669"/>
    <property type="project" value="InterPro"/>
</dbReference>